<dbReference type="InterPro" id="IPR036425">
    <property type="entry name" value="MoaB/Mog-like_dom_sf"/>
</dbReference>
<dbReference type="SUPFAM" id="SSF53218">
    <property type="entry name" value="Molybdenum cofactor biosynthesis proteins"/>
    <property type="match status" value="2"/>
</dbReference>
<evidence type="ECO:0000256" key="9">
    <source>
        <dbReference type="ARBA" id="ARBA00022840"/>
    </source>
</evidence>
<dbReference type="GO" id="GO:0098970">
    <property type="term" value="P:postsynaptic neurotransmitter receptor diffusion trapping"/>
    <property type="evidence" value="ECO:0007669"/>
    <property type="project" value="TreeGrafter"/>
</dbReference>
<evidence type="ECO:0000256" key="6">
    <source>
        <dbReference type="ARBA" id="ARBA00022679"/>
    </source>
</evidence>
<keyword evidence="8" id="KW-0547">Nucleotide-binding</keyword>
<keyword evidence="10" id="KW-0460">Magnesium</keyword>
<dbReference type="NCBIfam" id="NF045515">
    <property type="entry name" value="Glp_gephyrin"/>
    <property type="match status" value="1"/>
</dbReference>
<evidence type="ECO:0000256" key="11">
    <source>
        <dbReference type="ARBA" id="ARBA00023150"/>
    </source>
</evidence>
<evidence type="ECO:0000256" key="4">
    <source>
        <dbReference type="ARBA" id="ARBA00008339"/>
    </source>
</evidence>
<evidence type="ECO:0000256" key="5">
    <source>
        <dbReference type="ARBA" id="ARBA00022505"/>
    </source>
</evidence>
<dbReference type="Gene3D" id="3.90.105.10">
    <property type="entry name" value="Molybdopterin biosynthesis moea protein, domain 2"/>
    <property type="match status" value="1"/>
</dbReference>
<dbReference type="PANTHER" id="PTHR10192:SF5">
    <property type="entry name" value="GEPHYRIN"/>
    <property type="match status" value="1"/>
</dbReference>
<keyword evidence="7" id="KW-0479">Metal-binding</keyword>
<dbReference type="Proteomes" id="UP001283361">
    <property type="component" value="Unassembled WGS sequence"/>
</dbReference>
<dbReference type="GO" id="GO:0005829">
    <property type="term" value="C:cytosol"/>
    <property type="evidence" value="ECO:0007669"/>
    <property type="project" value="TreeGrafter"/>
</dbReference>
<dbReference type="Gene3D" id="2.170.190.11">
    <property type="entry name" value="Molybdopterin biosynthesis moea protein, domain 3"/>
    <property type="match status" value="1"/>
</dbReference>
<dbReference type="SMART" id="SM00852">
    <property type="entry name" value="MoCF_biosynth"/>
    <property type="match status" value="2"/>
</dbReference>
<dbReference type="GO" id="GO:0097112">
    <property type="term" value="P:gamma-aminobutyric acid receptor clustering"/>
    <property type="evidence" value="ECO:0007669"/>
    <property type="project" value="TreeGrafter"/>
</dbReference>
<dbReference type="GO" id="GO:0007529">
    <property type="term" value="P:establishment of synaptic specificity at neuromuscular junction"/>
    <property type="evidence" value="ECO:0007669"/>
    <property type="project" value="TreeGrafter"/>
</dbReference>
<dbReference type="InterPro" id="IPR005110">
    <property type="entry name" value="MoeA_linker/N"/>
</dbReference>
<keyword evidence="11" id="KW-0501">Molybdenum cofactor biosynthesis</keyword>
<dbReference type="InterPro" id="IPR036688">
    <property type="entry name" value="MoeA_C_domain_IV_sf"/>
</dbReference>
<evidence type="ECO:0000256" key="12">
    <source>
        <dbReference type="ARBA" id="ARBA00023268"/>
    </source>
</evidence>
<comment type="cofactor">
    <cofactor evidence="1">
        <name>Mg(2+)</name>
        <dbReference type="ChEBI" id="CHEBI:18420"/>
    </cofactor>
</comment>
<dbReference type="GO" id="GO:0030425">
    <property type="term" value="C:dendrite"/>
    <property type="evidence" value="ECO:0007669"/>
    <property type="project" value="TreeGrafter"/>
</dbReference>
<comment type="similarity">
    <text evidence="3">In the N-terminal section; belongs to the MoaB/Mog family.</text>
</comment>
<feature type="domain" description="MoaB/Mog" evidence="14">
    <location>
        <begin position="12"/>
        <end position="159"/>
    </location>
</feature>
<comment type="similarity">
    <text evidence="4">In the C-terminal section; belongs to the MoeA family.</text>
</comment>
<reference evidence="15" key="1">
    <citation type="journal article" date="2023" name="G3 (Bethesda)">
        <title>A reference genome for the long-term kleptoplast-retaining sea slug Elysia crispata morphotype clarki.</title>
        <authorList>
            <person name="Eastman K.E."/>
            <person name="Pendleton A.L."/>
            <person name="Shaikh M.A."/>
            <person name="Suttiyut T."/>
            <person name="Ogas R."/>
            <person name="Tomko P."/>
            <person name="Gavelis G."/>
            <person name="Widhalm J.R."/>
            <person name="Wisecaver J.H."/>
        </authorList>
    </citation>
    <scope>NUCLEOTIDE SEQUENCE</scope>
    <source>
        <strain evidence="15">ECLA1</strain>
    </source>
</reference>
<keyword evidence="12" id="KW-0511">Multifunctional enzyme</keyword>
<organism evidence="15 16">
    <name type="scientific">Elysia crispata</name>
    <name type="common">lettuce slug</name>
    <dbReference type="NCBI Taxonomy" id="231223"/>
    <lineage>
        <taxon>Eukaryota</taxon>
        <taxon>Metazoa</taxon>
        <taxon>Spiralia</taxon>
        <taxon>Lophotrochozoa</taxon>
        <taxon>Mollusca</taxon>
        <taxon>Gastropoda</taxon>
        <taxon>Heterobranchia</taxon>
        <taxon>Euthyneura</taxon>
        <taxon>Panpulmonata</taxon>
        <taxon>Sacoglossa</taxon>
        <taxon>Placobranchoidea</taxon>
        <taxon>Plakobranchidae</taxon>
        <taxon>Elysia</taxon>
    </lineage>
</organism>
<feature type="compositionally biased region" description="Polar residues" evidence="13">
    <location>
        <begin position="247"/>
        <end position="257"/>
    </location>
</feature>
<feature type="compositionally biased region" description="Basic residues" evidence="13">
    <location>
        <begin position="1398"/>
        <end position="1421"/>
    </location>
</feature>
<dbReference type="FunFam" id="3.40.980.10:FF:000002">
    <property type="entry name" value="Molybdopterin molybdenumtransferase"/>
    <property type="match status" value="1"/>
</dbReference>
<dbReference type="Gene3D" id="2.40.340.10">
    <property type="entry name" value="MoeA, C-terminal, domain IV"/>
    <property type="match status" value="1"/>
</dbReference>
<dbReference type="SUPFAM" id="SSF63867">
    <property type="entry name" value="MoeA C-terminal domain-like"/>
    <property type="match status" value="1"/>
</dbReference>
<dbReference type="PANTHER" id="PTHR10192">
    <property type="entry name" value="MOLYBDOPTERIN BIOSYNTHESIS PROTEIN"/>
    <property type="match status" value="1"/>
</dbReference>
<dbReference type="FunFam" id="3.40.980.10:FF:000001">
    <property type="entry name" value="Molybdopterin molybdenumtransferase"/>
    <property type="match status" value="1"/>
</dbReference>
<dbReference type="InterPro" id="IPR008284">
    <property type="entry name" value="MoCF_biosynth_CS"/>
</dbReference>
<evidence type="ECO:0000256" key="7">
    <source>
        <dbReference type="ARBA" id="ARBA00022723"/>
    </source>
</evidence>
<dbReference type="SUPFAM" id="SSF63882">
    <property type="entry name" value="MoeA N-terminal region -like"/>
    <property type="match status" value="1"/>
</dbReference>
<feature type="region of interest" description="Disordered" evidence="13">
    <location>
        <begin position="229"/>
        <end position="257"/>
    </location>
</feature>
<sequence length="1866" mass="206329">MATKGTDDIRVGILVASDAGFFGKGHGDKGDNLEEMIESRKNINGTVVVREFLPDDHEQIKAKLLLWCDYLKLDLILTTGGTGFSARDVTPEATKAVIEKEAPGMSLAMLQGSLKITHMAMLSRPVCGIRGKTLIINLPGSPKGVAECFLFVCPSIPHAVDLLRGKRAEAQKTCKSLLAEGVKHPHHSGHQQPEKNLNQLQFKGVHQGIQNSPSSEEFKSKKTLSEYSTFSHHQISEEKSRNDRGFRTSQMRDTTSTTPLAAAVGAKKLLPSTFSKTVLISNHKKHTFLSEGYQDRLENFANGHFSGYGSTCDTLVCHDHSERALSPEVSTKQLDSHFLDSWTKSDSSVTSQACQHSVIAISEKETRAHISKSADLRLRRKPDCLEKKYGKGQSVHQTLPSFKLMSPSKEIHVLSKEEEERPEMMTLPVDDGEIEMKSKFSTNNKTYDMQKVILSKESNNFETLEMHTNFNSKVALKRPQTDNSDPLHSIQSKKFTIIKQSTKEPTTLQVQQERMSSFAGRNLSNCVDVNTSRTCHTPVGLSYSTTPKLYTVPVKAAKIYKCKQGGEISHPCVGSAVRTFFAKHPLIQGIRLHKGKRQVKRKLVQLCHSDDNLKAASSCTASQLSSALTPKELINNNKAIKPHVAVGSKQAPTKTIPLAAHSFHITSPLTGESELKKSPKKWRRGKDLLERNSLEDSFILTKEGKSLLDEVKAGHARDQYVVNWYMWCPGRTNCLRKCGGFGKCIAGCQGMRHKQDRHYCRLMVNLKLFLSDLHHWRVHITGSHVPPGASVKWIPSVHIPYSSTLDSCPEHDEKGEKQETCFLNVSEPEKFLSEENVDFENQSTVKHHNGRSVLSRRLESNKNNLHEEILQNSLFLSKTVKESKPNQATHLSNVHNVSFNEDIQSRSTGKDRSVSQGQNVHYDPPCPFSIKLDASEIETLGLKSKTSSTNPCSLADDMTASVKDDEQNRDMAIRTDPKVSLEQSTSTTLIPSNPHCQVSEASLAHVIPSKKRISKMLSKLKRHRMKRGNLHKNPFSRFFSKSESKVLALKPLDRSVRTLNVDLNKLESPFVIHPPSNMADDISNAQTLQMSNNTGCSYTGKVAEDMHSMAHRHCLTHAQSRFVSSQPKKDIIPEDPANLSSCLEPPNETEINTKILTRLNQGSQSILSAPSVLSSQSILSNSLPHNNFIADIPCSSVTNVSMKTSPFVTNMSQIPNKGSQHKNPVKRAESLWVINSNTSQVSSEKLSLNQISSLHSQDQHIQEHKPSLSLPLHQSNNYGNHYWALQEEEIPGSLNETVENYSQSPSLLPWTTNLHGLQLQCSATDTPCYNEDINTFTTPFYQIGHEHNYQWSETHLMTHEALLHSQETSSHKHSEKHRESHDSSTHSSSTSGSEKDHSHSHHHRHHGHHHHHHHHNHKHAHSKIDPHQVASRPRESPYPMFSVDEAVAMVMENTPILDTETVDIKDALGRYLAGPVHAAEPLPPFPASIKDGYAVRAEDGSGIRMVLGESSAGDVSQQPVTSGLCVRINTGAPVPEGADAVVQVEDTALVETSADGRSEIRVDIKQMPTVGQDIRAVGSDIARGQEVLRPGQRLGPSELGLLATVGVTSVQCYAVPTVGVMSTGNELLEPSAPLAEGKIRDCNRTTLLSLLREYNTPTVDLGIARDNPDALLQKLQSALDRVDVVITTGGVSMGDKDYLKQVLEVDLKARLFFARVFMKPGKPTTFATLEHHGRRKLIFGLPGNPVSAIVTSNLYVVPAIHKMAGCPTPERTVIKVQVDQELRLDPRPEYMRAVLQWPSTTASASTCDSQGSHPTAPVALPTGNQISSRLLSMNAASVLLKLPPKSADQTHIEKGSLVDAVVIGRF</sequence>
<feature type="compositionally biased region" description="Basic and acidic residues" evidence="13">
    <location>
        <begin position="1369"/>
        <end position="1384"/>
    </location>
</feature>
<dbReference type="CDD" id="cd00886">
    <property type="entry name" value="MogA_MoaB"/>
    <property type="match status" value="1"/>
</dbReference>
<evidence type="ECO:0000256" key="1">
    <source>
        <dbReference type="ARBA" id="ARBA00001946"/>
    </source>
</evidence>
<dbReference type="GO" id="GO:0072579">
    <property type="term" value="P:glycine receptor clustering"/>
    <property type="evidence" value="ECO:0007669"/>
    <property type="project" value="TreeGrafter"/>
</dbReference>
<dbReference type="PROSITE" id="PS01078">
    <property type="entry name" value="MOCF_BIOSYNTHESIS_1"/>
    <property type="match status" value="1"/>
</dbReference>
<evidence type="ECO:0000256" key="8">
    <source>
        <dbReference type="ARBA" id="ARBA00022741"/>
    </source>
</evidence>
<feature type="region of interest" description="Disordered" evidence="13">
    <location>
        <begin position="899"/>
        <end position="922"/>
    </location>
</feature>
<keyword evidence="5" id="KW-0500">Molybdenum</keyword>
<name>A0AAE0Y9B3_9GAST</name>
<comment type="caution">
    <text evidence="15">The sequence shown here is derived from an EMBL/GenBank/DDBJ whole genome shotgun (WGS) entry which is preliminary data.</text>
</comment>
<dbReference type="EMBL" id="JAWDGP010006684">
    <property type="protein sequence ID" value="KAK3736818.1"/>
    <property type="molecule type" value="Genomic_DNA"/>
</dbReference>
<dbReference type="GO" id="GO:0046872">
    <property type="term" value="F:metal ion binding"/>
    <property type="evidence" value="ECO:0007669"/>
    <property type="project" value="UniProtKB-KW"/>
</dbReference>
<keyword evidence="16" id="KW-1185">Reference proteome</keyword>
<comment type="pathway">
    <text evidence="2">Cofactor biosynthesis; molybdopterin biosynthesis.</text>
</comment>
<dbReference type="Gene3D" id="3.40.980.10">
    <property type="entry name" value="MoaB/Mog-like domain"/>
    <property type="match status" value="2"/>
</dbReference>
<dbReference type="GO" id="GO:0061599">
    <property type="term" value="F:molybdopterin molybdotransferase activity"/>
    <property type="evidence" value="ECO:0007669"/>
    <property type="project" value="TreeGrafter"/>
</dbReference>
<dbReference type="Pfam" id="PF03453">
    <property type="entry name" value="MoeA_N"/>
    <property type="match status" value="1"/>
</dbReference>
<evidence type="ECO:0000256" key="13">
    <source>
        <dbReference type="SAM" id="MobiDB-lite"/>
    </source>
</evidence>
<proteinExistence type="inferred from homology"/>
<evidence type="ECO:0000313" key="15">
    <source>
        <dbReference type="EMBL" id="KAK3736818.1"/>
    </source>
</evidence>
<dbReference type="CDD" id="cd00887">
    <property type="entry name" value="MoeA"/>
    <property type="match status" value="1"/>
</dbReference>
<feature type="compositionally biased region" description="Basic and acidic residues" evidence="13">
    <location>
        <begin position="234"/>
        <end position="246"/>
    </location>
</feature>
<gene>
    <name evidence="15" type="ORF">RRG08_000569</name>
</gene>
<dbReference type="InterPro" id="IPR001453">
    <property type="entry name" value="MoaB/Mog_dom"/>
</dbReference>
<keyword evidence="9" id="KW-0067">ATP-binding</keyword>
<dbReference type="InterPro" id="IPR038987">
    <property type="entry name" value="MoeA-like"/>
</dbReference>
<keyword evidence="6" id="KW-0808">Transferase</keyword>
<dbReference type="FunFam" id="2.170.190.11:FF:000001">
    <property type="entry name" value="Molybdopterin molybdenumtransferase"/>
    <property type="match status" value="1"/>
</dbReference>
<feature type="region of interest" description="Disordered" evidence="13">
    <location>
        <begin position="1365"/>
        <end position="1438"/>
    </location>
</feature>
<dbReference type="GO" id="GO:0099634">
    <property type="term" value="C:postsynaptic specialization membrane"/>
    <property type="evidence" value="ECO:0007669"/>
    <property type="project" value="GOC"/>
</dbReference>
<evidence type="ECO:0000259" key="14">
    <source>
        <dbReference type="SMART" id="SM00852"/>
    </source>
</evidence>
<dbReference type="PROSITE" id="PS01079">
    <property type="entry name" value="MOCF_BIOSYNTHESIS_2"/>
    <property type="match status" value="1"/>
</dbReference>
<dbReference type="GO" id="GO:0005524">
    <property type="term" value="F:ATP binding"/>
    <property type="evidence" value="ECO:0007669"/>
    <property type="project" value="UniProtKB-KW"/>
</dbReference>
<dbReference type="Pfam" id="PF00994">
    <property type="entry name" value="MoCF_biosynth"/>
    <property type="match status" value="2"/>
</dbReference>
<evidence type="ECO:0000313" key="16">
    <source>
        <dbReference type="Proteomes" id="UP001283361"/>
    </source>
</evidence>
<dbReference type="InterPro" id="IPR036135">
    <property type="entry name" value="MoeA_linker/N_sf"/>
</dbReference>
<feature type="domain" description="MoaB/Mog" evidence="14">
    <location>
        <begin position="1619"/>
        <end position="1762"/>
    </location>
</feature>
<protein>
    <recommendedName>
        <fullName evidence="14">MoaB/Mog domain-containing protein</fullName>
    </recommendedName>
</protein>
<evidence type="ECO:0000256" key="3">
    <source>
        <dbReference type="ARBA" id="ARBA00007589"/>
    </source>
</evidence>
<dbReference type="NCBIfam" id="TIGR00177">
    <property type="entry name" value="molyb_syn"/>
    <property type="match status" value="2"/>
</dbReference>
<accession>A0AAE0Y9B3</accession>
<evidence type="ECO:0000256" key="10">
    <source>
        <dbReference type="ARBA" id="ARBA00022842"/>
    </source>
</evidence>
<evidence type="ECO:0000256" key="2">
    <source>
        <dbReference type="ARBA" id="ARBA00005046"/>
    </source>
</evidence>
<dbReference type="GO" id="GO:0006777">
    <property type="term" value="P:Mo-molybdopterin cofactor biosynthetic process"/>
    <property type="evidence" value="ECO:0007669"/>
    <property type="project" value="UniProtKB-KW"/>
</dbReference>